<keyword evidence="2" id="KW-1185">Reference proteome</keyword>
<evidence type="ECO:0000313" key="1">
    <source>
        <dbReference type="EMBL" id="CCJ81229.1"/>
    </source>
</evidence>
<reference evidence="2" key="1">
    <citation type="journal article" date="2012" name="PLoS ONE">
        <title>Comparative analysis of genome sequences covering the seven cronobacter species.</title>
        <authorList>
            <person name="Joseph S."/>
            <person name="Desai P."/>
            <person name="Ji Y."/>
            <person name="Cummings C.A."/>
            <person name="Shih R."/>
            <person name="Degoricija L."/>
            <person name="Rico A."/>
            <person name="Brzoska P."/>
            <person name="Hamby S.E."/>
            <person name="Masood N."/>
            <person name="Hariri S."/>
            <person name="Sonbol H."/>
            <person name="Chuzhanova N."/>
            <person name="McClelland M."/>
            <person name="Furtado M.R."/>
            <person name="Forsythe S.J."/>
        </authorList>
    </citation>
    <scope>NUCLEOTIDE SEQUENCE [LARGE SCALE GENOMIC DNA]</scope>
    <source>
        <strain evidence="2">1210</strain>
    </source>
</reference>
<sequence>MVTWSSVTTSEPDKLNEKASVCWLFLWARVTNSEQTCCLQRARRIIKAKKNRRPKPAVFTVT</sequence>
<proteinExistence type="predicted"/>
<protein>
    <submittedName>
        <fullName evidence="1">Uncharacterized protein</fullName>
    </submittedName>
</protein>
<accession>A0ABM9Q6X8</accession>
<comment type="caution">
    <text evidence="1">The sequence shown here is derived from an EMBL/GenBank/DDBJ whole genome shotgun (WGS) entry which is preliminary data.</text>
</comment>
<organism evidence="1 2">
    <name type="scientific">Cronobacter dublinensis 1210</name>
    <dbReference type="NCBI Taxonomy" id="1208656"/>
    <lineage>
        <taxon>Bacteria</taxon>
        <taxon>Pseudomonadati</taxon>
        <taxon>Pseudomonadota</taxon>
        <taxon>Gammaproteobacteria</taxon>
        <taxon>Enterobacterales</taxon>
        <taxon>Enterobacteriaceae</taxon>
        <taxon>Cronobacter</taxon>
    </lineage>
</organism>
<name>A0ABM9Q6X8_9ENTR</name>
<evidence type="ECO:0000313" key="2">
    <source>
        <dbReference type="Proteomes" id="UP000009342"/>
    </source>
</evidence>
<dbReference type="Proteomes" id="UP000009342">
    <property type="component" value="Unassembled WGS sequence"/>
</dbReference>
<dbReference type="EMBL" id="CAKZ01000093">
    <property type="protein sequence ID" value="CCJ81229.1"/>
    <property type="molecule type" value="Genomic_DNA"/>
</dbReference>
<gene>
    <name evidence="1" type="ORF">BN134_1970</name>
</gene>